<evidence type="ECO:0000313" key="2">
    <source>
        <dbReference type="Proteomes" id="UP000054248"/>
    </source>
</evidence>
<dbReference type="AlphaFoldDB" id="A0A0C3QRR8"/>
<dbReference type="EMBL" id="KN822963">
    <property type="protein sequence ID" value="KIO31476.1"/>
    <property type="molecule type" value="Genomic_DNA"/>
</dbReference>
<accession>A0A0C3QRR8</accession>
<proteinExistence type="predicted"/>
<dbReference type="Proteomes" id="UP000054248">
    <property type="component" value="Unassembled WGS sequence"/>
</dbReference>
<gene>
    <name evidence="1" type="ORF">M407DRAFT_5083</name>
</gene>
<name>A0A0C3QRR8_9AGAM</name>
<evidence type="ECO:0000313" key="1">
    <source>
        <dbReference type="EMBL" id="KIO31476.1"/>
    </source>
</evidence>
<sequence length="326" mass="37726">MFLVFETPLEAAELSAQWDVDERTILTTQLLDTLILAISQQVMGSARTMTDLNSLANNLLPLSRKHSENFEAILEDLTWNAERLSRYYKAFAEAVNMHPKTDFRIEVFSRVFEARRRLFCFLKRQMPTLMASRVVSTLRDWFNPSTETDATSFLEKLHCGALRDTQICRNTLQEVKALREIWMDISAWLSNLRFEEPGHGHWLWSTDGSPQTNASQAYKAAQRIVALMDDHERTLRQLYTFLGKFVVFRDVATKDTVFRPIERSEYLHPRWSQLSLRIYPFRQGLYVISHEVNSYGPRLIGPCHDIDYQLVLGITSGLLSLVTATL</sequence>
<protein>
    <submittedName>
        <fullName evidence="1">Uncharacterized protein</fullName>
    </submittedName>
</protein>
<organism evidence="1 2">
    <name type="scientific">Tulasnella calospora MUT 4182</name>
    <dbReference type="NCBI Taxonomy" id="1051891"/>
    <lineage>
        <taxon>Eukaryota</taxon>
        <taxon>Fungi</taxon>
        <taxon>Dikarya</taxon>
        <taxon>Basidiomycota</taxon>
        <taxon>Agaricomycotina</taxon>
        <taxon>Agaricomycetes</taxon>
        <taxon>Cantharellales</taxon>
        <taxon>Tulasnellaceae</taxon>
        <taxon>Tulasnella</taxon>
    </lineage>
</organism>
<keyword evidence="2" id="KW-1185">Reference proteome</keyword>
<reference evidence="1 2" key="1">
    <citation type="submission" date="2014-04" db="EMBL/GenBank/DDBJ databases">
        <authorList>
            <consortium name="DOE Joint Genome Institute"/>
            <person name="Kuo A."/>
            <person name="Girlanda M."/>
            <person name="Perotto S."/>
            <person name="Kohler A."/>
            <person name="Nagy L.G."/>
            <person name="Floudas D."/>
            <person name="Copeland A."/>
            <person name="Barry K.W."/>
            <person name="Cichocki N."/>
            <person name="Veneault-Fourrey C."/>
            <person name="LaButti K."/>
            <person name="Lindquist E.A."/>
            <person name="Lipzen A."/>
            <person name="Lundell T."/>
            <person name="Morin E."/>
            <person name="Murat C."/>
            <person name="Sun H."/>
            <person name="Tunlid A."/>
            <person name="Henrissat B."/>
            <person name="Grigoriev I.V."/>
            <person name="Hibbett D.S."/>
            <person name="Martin F."/>
            <person name="Nordberg H.P."/>
            <person name="Cantor M.N."/>
            <person name="Hua S.X."/>
        </authorList>
    </citation>
    <scope>NUCLEOTIDE SEQUENCE [LARGE SCALE GENOMIC DNA]</scope>
    <source>
        <strain evidence="1 2">MUT 4182</strain>
    </source>
</reference>
<reference evidence="2" key="2">
    <citation type="submission" date="2015-01" db="EMBL/GenBank/DDBJ databases">
        <title>Evolutionary Origins and Diversification of the Mycorrhizal Mutualists.</title>
        <authorList>
            <consortium name="DOE Joint Genome Institute"/>
            <consortium name="Mycorrhizal Genomics Consortium"/>
            <person name="Kohler A."/>
            <person name="Kuo A."/>
            <person name="Nagy L.G."/>
            <person name="Floudas D."/>
            <person name="Copeland A."/>
            <person name="Barry K.W."/>
            <person name="Cichocki N."/>
            <person name="Veneault-Fourrey C."/>
            <person name="LaButti K."/>
            <person name="Lindquist E.A."/>
            <person name="Lipzen A."/>
            <person name="Lundell T."/>
            <person name="Morin E."/>
            <person name="Murat C."/>
            <person name="Riley R."/>
            <person name="Ohm R."/>
            <person name="Sun H."/>
            <person name="Tunlid A."/>
            <person name="Henrissat B."/>
            <person name="Grigoriev I.V."/>
            <person name="Hibbett D.S."/>
            <person name="Martin F."/>
        </authorList>
    </citation>
    <scope>NUCLEOTIDE SEQUENCE [LARGE SCALE GENOMIC DNA]</scope>
    <source>
        <strain evidence="2">MUT 4182</strain>
    </source>
</reference>
<dbReference type="HOGENOM" id="CLU_853078_0_0_1"/>